<comment type="caution">
    <text evidence="1">The sequence shown here is derived from an EMBL/GenBank/DDBJ whole genome shotgun (WGS) entry which is preliminary data.</text>
</comment>
<name>A0ACC6AJ02_NITWI</name>
<evidence type="ECO:0000313" key="2">
    <source>
        <dbReference type="Proteomes" id="UP001205486"/>
    </source>
</evidence>
<dbReference type="EMBL" id="JALJZS010000002">
    <property type="protein sequence ID" value="MCP1999843.1"/>
    <property type="molecule type" value="Genomic_DNA"/>
</dbReference>
<dbReference type="Proteomes" id="UP001205486">
    <property type="component" value="Unassembled WGS sequence"/>
</dbReference>
<proteinExistence type="predicted"/>
<protein>
    <submittedName>
        <fullName evidence="1">Transposase</fullName>
    </submittedName>
</protein>
<gene>
    <name evidence="1" type="ORF">J2S34_002291</name>
</gene>
<evidence type="ECO:0000313" key="1">
    <source>
        <dbReference type="EMBL" id="MCP1999843.1"/>
    </source>
</evidence>
<reference evidence="1" key="1">
    <citation type="submission" date="2022-03" db="EMBL/GenBank/DDBJ databases">
        <title>Interactions between chemoautotrophic and heterotrophic bacteria.</title>
        <authorList>
            <person name="Santoro A."/>
        </authorList>
    </citation>
    <scope>NUCLEOTIDE SEQUENCE</scope>
    <source>
        <strain evidence="1">Nb-106</strain>
    </source>
</reference>
<sequence>MAKALSVDLRQRVVAAIDGGLSCRQAAEHFGVSAASAIRWRGRLKEAGDIVPKRQGGDRRSQRIETYSQLILDAVTVKPDITLAELRDLLKRRGISASIASLWRFFQRRKITLKKRQRTPPSNGRRYKCRA</sequence>
<keyword evidence="2" id="KW-1185">Reference proteome</keyword>
<accession>A0ACC6AJ02</accession>
<organism evidence="1 2">
    <name type="scientific">Nitrobacter winogradskyi</name>
    <name type="common">Nitrobacter agilis</name>
    <dbReference type="NCBI Taxonomy" id="913"/>
    <lineage>
        <taxon>Bacteria</taxon>
        <taxon>Pseudomonadati</taxon>
        <taxon>Pseudomonadota</taxon>
        <taxon>Alphaproteobacteria</taxon>
        <taxon>Hyphomicrobiales</taxon>
        <taxon>Nitrobacteraceae</taxon>
        <taxon>Nitrobacter</taxon>
    </lineage>
</organism>